<evidence type="ECO:0000313" key="2">
    <source>
        <dbReference type="Proteomes" id="UP001054945"/>
    </source>
</evidence>
<evidence type="ECO:0000313" key="1">
    <source>
        <dbReference type="EMBL" id="GIY40048.1"/>
    </source>
</evidence>
<sequence length="55" mass="6617">MATPKTERFFTFKTVQNRRVEQLNRLATEWLKHFSDSSFLEFAAVFAKLCKVYRQ</sequence>
<gene>
    <name evidence="1" type="ORF">CEXT_202061</name>
</gene>
<dbReference type="EMBL" id="BPLR01010550">
    <property type="protein sequence ID" value="GIY40048.1"/>
    <property type="molecule type" value="Genomic_DNA"/>
</dbReference>
<organism evidence="1 2">
    <name type="scientific">Caerostris extrusa</name>
    <name type="common">Bark spider</name>
    <name type="synonym">Caerostris bankana</name>
    <dbReference type="NCBI Taxonomy" id="172846"/>
    <lineage>
        <taxon>Eukaryota</taxon>
        <taxon>Metazoa</taxon>
        <taxon>Ecdysozoa</taxon>
        <taxon>Arthropoda</taxon>
        <taxon>Chelicerata</taxon>
        <taxon>Arachnida</taxon>
        <taxon>Araneae</taxon>
        <taxon>Araneomorphae</taxon>
        <taxon>Entelegynae</taxon>
        <taxon>Araneoidea</taxon>
        <taxon>Araneidae</taxon>
        <taxon>Caerostris</taxon>
    </lineage>
</organism>
<name>A0AAV4T047_CAEEX</name>
<dbReference type="AlphaFoldDB" id="A0AAV4T047"/>
<comment type="caution">
    <text evidence="1">The sequence shown here is derived from an EMBL/GenBank/DDBJ whole genome shotgun (WGS) entry which is preliminary data.</text>
</comment>
<accession>A0AAV4T047</accession>
<feature type="non-terminal residue" evidence="1">
    <location>
        <position position="55"/>
    </location>
</feature>
<protein>
    <submittedName>
        <fullName evidence="1">Uncharacterized protein</fullName>
    </submittedName>
</protein>
<keyword evidence="2" id="KW-1185">Reference proteome</keyword>
<reference evidence="1 2" key="1">
    <citation type="submission" date="2021-06" db="EMBL/GenBank/DDBJ databases">
        <title>Caerostris extrusa draft genome.</title>
        <authorList>
            <person name="Kono N."/>
            <person name="Arakawa K."/>
        </authorList>
    </citation>
    <scope>NUCLEOTIDE SEQUENCE [LARGE SCALE GENOMIC DNA]</scope>
</reference>
<dbReference type="Proteomes" id="UP001054945">
    <property type="component" value="Unassembled WGS sequence"/>
</dbReference>
<proteinExistence type="predicted"/>